<evidence type="ECO:0000313" key="2">
    <source>
        <dbReference type="Proteomes" id="UP001528912"/>
    </source>
</evidence>
<dbReference type="EMBL" id="JAROAV010000008">
    <property type="protein sequence ID" value="MDF8263098.1"/>
    <property type="molecule type" value="Genomic_DNA"/>
</dbReference>
<dbReference type="Proteomes" id="UP001528912">
    <property type="component" value="Unassembled WGS sequence"/>
</dbReference>
<sequence>MARWEDLAGYIRNTYKIKNDDGTFLELLFRLDNHRSQVVMVSRAQMPSSSQDWAIIASPFGSAAQVDLQIVLREASEYVAGGVVQYADMLCVKHAVPLGTLDVDEFEEPFELVMRTADALEAKFFGGDRF</sequence>
<dbReference type="RefSeq" id="WP_277190890.1">
    <property type="nucleotide sequence ID" value="NZ_JAROAV010000008.1"/>
</dbReference>
<organism evidence="1 2">
    <name type="scientific">Luteipulveratus flavus</name>
    <dbReference type="NCBI Taxonomy" id="3031728"/>
    <lineage>
        <taxon>Bacteria</taxon>
        <taxon>Bacillati</taxon>
        <taxon>Actinomycetota</taxon>
        <taxon>Actinomycetes</taxon>
        <taxon>Micrococcales</taxon>
        <taxon>Dermacoccaceae</taxon>
        <taxon>Luteipulveratus</taxon>
    </lineage>
</organism>
<keyword evidence="2" id="KW-1185">Reference proteome</keyword>
<protein>
    <submittedName>
        <fullName evidence="1">Uncharacterized protein</fullName>
    </submittedName>
</protein>
<accession>A0ABT6C3G7</accession>
<gene>
    <name evidence="1" type="ORF">P4R38_02410</name>
</gene>
<name>A0ABT6C3G7_9MICO</name>
<proteinExistence type="predicted"/>
<reference evidence="1 2" key="1">
    <citation type="submission" date="2023-03" db="EMBL/GenBank/DDBJ databases">
        <title>YIM 133296 draft genome.</title>
        <authorList>
            <person name="Xiong L."/>
        </authorList>
    </citation>
    <scope>NUCLEOTIDE SEQUENCE [LARGE SCALE GENOMIC DNA]</scope>
    <source>
        <strain evidence="1 2">YIM 133296</strain>
    </source>
</reference>
<comment type="caution">
    <text evidence="1">The sequence shown here is derived from an EMBL/GenBank/DDBJ whole genome shotgun (WGS) entry which is preliminary data.</text>
</comment>
<evidence type="ECO:0000313" key="1">
    <source>
        <dbReference type="EMBL" id="MDF8263098.1"/>
    </source>
</evidence>